<accession>A0A837R7K7</accession>
<comment type="caution">
    <text evidence="2">The sequence shown here is derived from an EMBL/GenBank/DDBJ whole genome shotgun (WGS) entry which is preliminary data.</text>
</comment>
<dbReference type="AlphaFoldDB" id="A0A837R7K7"/>
<dbReference type="EMBL" id="AZCU01000028">
    <property type="protein sequence ID" value="KRK22060.1"/>
    <property type="molecule type" value="Genomic_DNA"/>
</dbReference>
<protein>
    <submittedName>
        <fullName evidence="2">Uncharacterized protein</fullName>
    </submittedName>
</protein>
<dbReference type="Proteomes" id="UP000051020">
    <property type="component" value="Unassembled WGS sequence"/>
</dbReference>
<name>A0A837R7K7_LACPE</name>
<dbReference type="RefSeq" id="WP_050338031.1">
    <property type="nucleotide sequence ID" value="NZ_AZCU01000028.1"/>
</dbReference>
<organism evidence="2 3">
    <name type="scientific">Lactiplantibacillus pentosus DSM 20314</name>
    <dbReference type="NCBI Taxonomy" id="1423791"/>
    <lineage>
        <taxon>Bacteria</taxon>
        <taxon>Bacillati</taxon>
        <taxon>Bacillota</taxon>
        <taxon>Bacilli</taxon>
        <taxon>Lactobacillales</taxon>
        <taxon>Lactobacillaceae</taxon>
        <taxon>Lactiplantibacillus</taxon>
    </lineage>
</organism>
<evidence type="ECO:0000256" key="1">
    <source>
        <dbReference type="SAM" id="MobiDB-lite"/>
    </source>
</evidence>
<proteinExistence type="predicted"/>
<feature type="region of interest" description="Disordered" evidence="1">
    <location>
        <begin position="112"/>
        <end position="135"/>
    </location>
</feature>
<reference evidence="2 3" key="1">
    <citation type="journal article" date="2015" name="Genome Announc.">
        <title>Expanding the biotechnology potential of lactobacilli through comparative genomics of 213 strains and associated genera.</title>
        <authorList>
            <person name="Sun Z."/>
            <person name="Harris H.M."/>
            <person name="McCann A."/>
            <person name="Guo C."/>
            <person name="Argimon S."/>
            <person name="Zhang W."/>
            <person name="Yang X."/>
            <person name="Jeffery I.B."/>
            <person name="Cooney J.C."/>
            <person name="Kagawa T.F."/>
            <person name="Liu W."/>
            <person name="Song Y."/>
            <person name="Salvetti E."/>
            <person name="Wrobel A."/>
            <person name="Rasinkangas P."/>
            <person name="Parkhill J."/>
            <person name="Rea M.C."/>
            <person name="O'Sullivan O."/>
            <person name="Ritari J."/>
            <person name="Douillard F.P."/>
            <person name="Paul Ross R."/>
            <person name="Yang R."/>
            <person name="Briner A.E."/>
            <person name="Felis G.E."/>
            <person name="de Vos W.M."/>
            <person name="Barrangou R."/>
            <person name="Klaenhammer T.R."/>
            <person name="Caufield P.W."/>
            <person name="Cui Y."/>
            <person name="Zhang H."/>
            <person name="O'Toole P.W."/>
        </authorList>
    </citation>
    <scope>NUCLEOTIDE SEQUENCE [LARGE SCALE GENOMIC DNA]</scope>
    <source>
        <strain evidence="2 3">DSM 20314</strain>
    </source>
</reference>
<evidence type="ECO:0000313" key="3">
    <source>
        <dbReference type="Proteomes" id="UP000051020"/>
    </source>
</evidence>
<sequence>MKIKSAQDSRTSEIYTVKELLTLPDNSEILSHLVCMHCGCLLTLTHASQNQAAYLKTRNGQNHNPTCKDYFEHEERKELLVTGKIVNGRLDSRAVNKRLKRMRQLLFNSKDGKTVAAKPKPKDKPQVNGRTTPHTRRKAVVRVIPSTDPQIALVDDTQSGHVRMNYRAINELSERLVGQTVVTGGYATEVKLSADQEHATIVLEFEKATLNVRLRPDIFQYQIGLFNRVKKLGDKLHSLRKQPEVVALLEIGVDSSGNLEAVLRDETTITFDDRPLSIFISTAK</sequence>
<dbReference type="GeneID" id="49392451"/>
<evidence type="ECO:0000313" key="2">
    <source>
        <dbReference type="EMBL" id="KRK22060.1"/>
    </source>
</evidence>
<gene>
    <name evidence="2" type="ORF">FD24_GL001988</name>
</gene>